<dbReference type="STRING" id="584.AOUC001_04530"/>
<evidence type="ECO:0000313" key="5">
    <source>
        <dbReference type="EMBL" id="ARX34012.1"/>
    </source>
</evidence>
<evidence type="ECO:0000256" key="2">
    <source>
        <dbReference type="ARBA" id="ARBA00005233"/>
    </source>
</evidence>
<dbReference type="GO" id="GO:0043107">
    <property type="term" value="P:type IV pilus-dependent motility"/>
    <property type="evidence" value="ECO:0007669"/>
    <property type="project" value="TreeGrafter"/>
</dbReference>
<dbReference type="EMBL" id="CP021694">
    <property type="protein sequence ID" value="ARX34012.1"/>
    <property type="molecule type" value="Genomic_DNA"/>
</dbReference>
<name>A0A1Z1STK4_PROMI</name>
<evidence type="ECO:0000256" key="1">
    <source>
        <dbReference type="ARBA" id="ARBA00004167"/>
    </source>
</evidence>
<dbReference type="Gene3D" id="3.30.700.10">
    <property type="entry name" value="Glycoprotein, Type 4 Pilin"/>
    <property type="match status" value="1"/>
</dbReference>
<comment type="subcellular location">
    <subcellularLocation>
        <location evidence="1">Membrane</location>
        <topology evidence="1">Single-pass membrane protein</topology>
    </subcellularLocation>
</comment>
<evidence type="ECO:0000313" key="6">
    <source>
        <dbReference type="EMBL" id="SPZ04651.1"/>
    </source>
</evidence>
<accession>A0A1Z1STK4</accession>
<dbReference type="AlphaFoldDB" id="A0A1Z1STK4"/>
<keyword evidence="3" id="KW-0488">Methylation</keyword>
<dbReference type="GO" id="GO:0044096">
    <property type="term" value="C:type IV pilus"/>
    <property type="evidence" value="ECO:0007669"/>
    <property type="project" value="TreeGrafter"/>
</dbReference>
<dbReference type="EMBL" id="UAUE01000047">
    <property type="protein sequence ID" value="SPZ04651.1"/>
    <property type="molecule type" value="Genomic_DNA"/>
</dbReference>
<dbReference type="Proteomes" id="UP000195540">
    <property type="component" value="Chromosome"/>
</dbReference>
<reference evidence="6 8" key="2">
    <citation type="submission" date="2018-06" db="EMBL/GenBank/DDBJ databases">
        <authorList>
            <consortium name="Pathogen Informatics"/>
            <person name="Doyle S."/>
        </authorList>
    </citation>
    <scope>NUCLEOTIDE SEQUENCE [LARGE SCALE GENOMIC DNA]</scope>
    <source>
        <strain evidence="6 8">NCTC10975</strain>
    </source>
</reference>
<evidence type="ECO:0000256" key="3">
    <source>
        <dbReference type="ARBA" id="ARBA00022481"/>
    </source>
</evidence>
<keyword evidence="4" id="KW-1133">Transmembrane helix</keyword>
<comment type="similarity">
    <text evidence="2">Belongs to the N-Me-Phe pilin family.</text>
</comment>
<dbReference type="InterPro" id="IPR012902">
    <property type="entry name" value="N_methyl_site"/>
</dbReference>
<sequence>MNTLNYHSTENGFTLMELMIVIAIISILSSVAIPAYHGYIQKAALTDVLQTLSPYRSAVELCHYEHQYNQCHADASFMPQQFRSRYLTDIHVANGVISAKGKAQLEGLTIVMTPATNSKETLPQWQINCTSTNTALQTLCHKVFKSH</sequence>
<dbReference type="RefSeq" id="WP_036971246.1">
    <property type="nucleotide sequence ID" value="NZ_BGKS01000054.1"/>
</dbReference>
<dbReference type="Pfam" id="PF07963">
    <property type="entry name" value="N_methyl"/>
    <property type="match status" value="1"/>
</dbReference>
<evidence type="ECO:0000313" key="8">
    <source>
        <dbReference type="Proteomes" id="UP000251485"/>
    </source>
</evidence>
<proteinExistence type="inferred from homology"/>
<keyword evidence="4" id="KW-0472">Membrane</keyword>
<keyword evidence="4" id="KW-0812">Transmembrane</keyword>
<dbReference type="InterPro" id="IPR045584">
    <property type="entry name" value="Pilin-like"/>
</dbReference>
<dbReference type="PANTHER" id="PTHR30093:SF34">
    <property type="entry name" value="PREPILIN PEPTIDASE-DEPENDENT PROTEIN D"/>
    <property type="match status" value="1"/>
</dbReference>
<dbReference type="SUPFAM" id="SSF54523">
    <property type="entry name" value="Pili subunits"/>
    <property type="match status" value="1"/>
</dbReference>
<evidence type="ECO:0000313" key="7">
    <source>
        <dbReference type="Proteomes" id="UP000195540"/>
    </source>
</evidence>
<dbReference type="Proteomes" id="UP000251485">
    <property type="component" value="Unassembled WGS sequence"/>
</dbReference>
<reference evidence="5 7" key="1">
    <citation type="submission" date="2017-05" db="EMBL/GenBank/DDBJ databases">
        <title>Whole genome sequencing of Proteus mirabilis AR_0155.</title>
        <authorList>
            <person name="Conlan S."/>
            <person name="Thomas P.J."/>
            <person name="Mullikin J."/>
            <person name="Frank K.M."/>
            <person name="Segre J.A."/>
        </authorList>
    </citation>
    <scope>NUCLEOTIDE SEQUENCE [LARGE SCALE GENOMIC DNA]</scope>
    <source>
        <strain evidence="5 7">AR_0155</strain>
    </source>
</reference>
<dbReference type="GO" id="GO:0016020">
    <property type="term" value="C:membrane"/>
    <property type="evidence" value="ECO:0007669"/>
    <property type="project" value="UniProtKB-SubCell"/>
</dbReference>
<protein>
    <submittedName>
        <fullName evidence="6">Prelipin peptidase dependent protein D</fullName>
    </submittedName>
    <submittedName>
        <fullName evidence="5">Prepilin peptidase-dependent pilin</fullName>
    </submittedName>
</protein>
<dbReference type="NCBIfam" id="NF007862">
    <property type="entry name" value="PRK10574.1"/>
    <property type="match status" value="1"/>
</dbReference>
<dbReference type="NCBIfam" id="TIGR02532">
    <property type="entry name" value="IV_pilin_GFxxxE"/>
    <property type="match status" value="1"/>
</dbReference>
<dbReference type="PANTHER" id="PTHR30093">
    <property type="entry name" value="GENERAL SECRETION PATHWAY PROTEIN G"/>
    <property type="match status" value="1"/>
</dbReference>
<gene>
    <name evidence="6" type="primary">ppdD</name>
    <name evidence="5" type="ORF">AM402_07540</name>
    <name evidence="6" type="ORF">NCTC10975_05390</name>
</gene>
<feature type="transmembrane region" description="Helical" evidence="4">
    <location>
        <begin position="12"/>
        <end position="33"/>
    </location>
</feature>
<organism evidence="5 7">
    <name type="scientific">Proteus mirabilis</name>
    <dbReference type="NCBI Taxonomy" id="584"/>
    <lineage>
        <taxon>Bacteria</taxon>
        <taxon>Pseudomonadati</taxon>
        <taxon>Pseudomonadota</taxon>
        <taxon>Gammaproteobacteria</taxon>
        <taxon>Enterobacterales</taxon>
        <taxon>Morganellaceae</taxon>
        <taxon>Proteus</taxon>
    </lineage>
</organism>
<evidence type="ECO:0000256" key="4">
    <source>
        <dbReference type="SAM" id="Phobius"/>
    </source>
</evidence>